<dbReference type="RefSeq" id="WP_051144875.1">
    <property type="nucleotide sequence ID" value="NZ_BJLA01000003.1"/>
</dbReference>
<dbReference type="PROSITE" id="PS51831">
    <property type="entry name" value="HD"/>
    <property type="match status" value="1"/>
</dbReference>
<dbReference type="AlphaFoldDB" id="A0AAV3VYK3"/>
<dbReference type="Proteomes" id="UP000325212">
    <property type="component" value="Unassembled WGS sequence"/>
</dbReference>
<dbReference type="Pfam" id="PF01966">
    <property type="entry name" value="HD"/>
    <property type="match status" value="1"/>
</dbReference>
<dbReference type="SUPFAM" id="SSF109604">
    <property type="entry name" value="HD-domain/PDEase-like"/>
    <property type="match status" value="1"/>
</dbReference>
<dbReference type="InterPro" id="IPR026875">
    <property type="entry name" value="PHydrolase_assoc_dom"/>
</dbReference>
<feature type="domain" description="HD" evidence="2">
    <location>
        <begin position="61"/>
        <end position="207"/>
    </location>
</feature>
<name>A0AAV3VYK3_9CLOT</name>
<evidence type="ECO:0000313" key="3">
    <source>
        <dbReference type="EMBL" id="GEA30327.1"/>
    </source>
</evidence>
<dbReference type="Gene3D" id="1.10.3210.10">
    <property type="entry name" value="Hypothetical protein af1432"/>
    <property type="match status" value="1"/>
</dbReference>
<dbReference type="PANTHER" id="PTHR35795:SF1">
    <property type="entry name" value="BIS(5'-NUCLEOSYL)-TETRAPHOSPHATASE, SYMMETRICAL"/>
    <property type="match status" value="1"/>
</dbReference>
<dbReference type="Pfam" id="PF13286">
    <property type="entry name" value="HD_assoc"/>
    <property type="match status" value="1"/>
</dbReference>
<gene>
    <name evidence="3" type="ORF">CDIOL_12500</name>
</gene>
<dbReference type="GO" id="GO:0016793">
    <property type="term" value="F:triphosphoric monoester hydrolase activity"/>
    <property type="evidence" value="ECO:0007669"/>
    <property type="project" value="InterPro"/>
</dbReference>
<dbReference type="InterPro" id="IPR003607">
    <property type="entry name" value="HD/PDEase_dom"/>
</dbReference>
<protein>
    <recommendedName>
        <fullName evidence="2">HD domain-containing protein</fullName>
    </recommendedName>
</protein>
<accession>A0AAV3VYK3</accession>
<dbReference type="PANTHER" id="PTHR35795">
    <property type="entry name" value="SLR1885 PROTEIN"/>
    <property type="match status" value="1"/>
</dbReference>
<dbReference type="NCBIfam" id="TIGR01353">
    <property type="entry name" value="dGTP_triPase"/>
    <property type="match status" value="1"/>
</dbReference>
<dbReference type="EMBL" id="BJLA01000003">
    <property type="protein sequence ID" value="GEA30327.1"/>
    <property type="molecule type" value="Genomic_DNA"/>
</dbReference>
<evidence type="ECO:0000313" key="4">
    <source>
        <dbReference type="Proteomes" id="UP000325212"/>
    </source>
</evidence>
<evidence type="ECO:0000259" key="2">
    <source>
        <dbReference type="PROSITE" id="PS51831"/>
    </source>
</evidence>
<dbReference type="InterPro" id="IPR006674">
    <property type="entry name" value="HD_domain"/>
</dbReference>
<dbReference type="SMART" id="SM00471">
    <property type="entry name" value="HDc"/>
    <property type="match status" value="1"/>
</dbReference>
<dbReference type="CDD" id="cd00077">
    <property type="entry name" value="HDc"/>
    <property type="match status" value="1"/>
</dbReference>
<reference evidence="3 4" key="1">
    <citation type="submission" date="2019-06" db="EMBL/GenBank/DDBJ databases">
        <title>Draft genome sequence of Clostridium diolis DSM 15410.</title>
        <authorList>
            <person name="Kobayashi H."/>
            <person name="Tanizawa Y."/>
            <person name="Tohno M."/>
        </authorList>
    </citation>
    <scope>NUCLEOTIDE SEQUENCE [LARGE SCALE GENOMIC DNA]</scope>
    <source>
        <strain evidence="3 4">DSM 15410</strain>
    </source>
</reference>
<dbReference type="InterPro" id="IPR051094">
    <property type="entry name" value="Diverse_Catalytic_Enzymes"/>
</dbReference>
<sequence>MYKKYAQIFTNDSRPIEEEDNSMCKGFAHDIEKIIFCKSFRRLEHKAQIYSHEKGDHFRTRLTHTLEVSQIARILAQSLNVNAELAEAISLGHDVGHTPFGHQGERTIDDIMSGKDNLDCLINCQTQFRMKDEEEKELTAINGKINFGGFKHNYNSLRILDCMESSLSNKKGLNLCWQVIEGILKHTKINVVNNHKEYDVFDNFNKKINDIDICRFLSKENLEFYKNKLHLELAFSVTIEGQIACIADEIAQLQHDLDDGFRDKELKLDVIEIIDNITETLKSLCDKYENAKEESCLENIRKLHKKLKEHGEKFDSKNENEINYLIEHIRYFFLNDVLEYSKINVSNLNYEEFKDSQQVFSKVIDFSPAGKELSEKIKDIIGYSILNSYSVTRFDLKAKRIVRELFKAYYENPLLMPKNVLSRILDEVQKNQKRLYPIKFKFPDIYKRSMISLDDINFDTSDKYKINLLLSVLKLELFNIRFRFYFGSDTIYESEWNNFYLTRGNHDKCRTNLKAKPYDFIKDTSFYGIYSDESKLKTYKDNNVFDWAMVLFKKCLIENHFVYLSSISDYISGMTDNFAKAEYESIYLISK</sequence>
<dbReference type="InterPro" id="IPR006261">
    <property type="entry name" value="dGTPase"/>
</dbReference>
<comment type="caution">
    <text evidence="3">The sequence shown here is derived from an EMBL/GenBank/DDBJ whole genome shotgun (WGS) entry which is preliminary data.</text>
</comment>
<keyword evidence="1" id="KW-0378">Hydrolase</keyword>
<keyword evidence="4" id="KW-1185">Reference proteome</keyword>
<proteinExistence type="predicted"/>
<evidence type="ECO:0000256" key="1">
    <source>
        <dbReference type="ARBA" id="ARBA00022801"/>
    </source>
</evidence>
<organism evidence="3 4">
    <name type="scientific">Clostridium diolis</name>
    <dbReference type="NCBI Taxonomy" id="223919"/>
    <lineage>
        <taxon>Bacteria</taxon>
        <taxon>Bacillati</taxon>
        <taxon>Bacillota</taxon>
        <taxon>Clostridia</taxon>
        <taxon>Eubacteriales</taxon>
        <taxon>Clostridiaceae</taxon>
        <taxon>Clostridium</taxon>
    </lineage>
</organism>